<evidence type="ECO:0000313" key="2">
    <source>
        <dbReference type="Proteomes" id="UP001189429"/>
    </source>
</evidence>
<sequence>MAEEIVRQVQAALEVSMKAQIDSLGTTLTQTFATQFAQLSQGLERKIAEQNAGMTDNILTPVMMNNVTPQYHRISQSYSLTFSSEAMAKESTEVFNNSDNQWMDPRDGSMHYMKARSDLPKDVRTTQRALSKVWDPIIELFGASSRYTAGSKPIINGYKGTIHWSDGNDVWPLVSCSGVNHASFTFDIDQNTVSFFSLDTDKLNRIMEDVQNTAAYI</sequence>
<organism evidence="1 2">
    <name type="scientific">Prorocentrum cordatum</name>
    <dbReference type="NCBI Taxonomy" id="2364126"/>
    <lineage>
        <taxon>Eukaryota</taxon>
        <taxon>Sar</taxon>
        <taxon>Alveolata</taxon>
        <taxon>Dinophyceae</taxon>
        <taxon>Prorocentrales</taxon>
        <taxon>Prorocentraceae</taxon>
        <taxon>Prorocentrum</taxon>
    </lineage>
</organism>
<comment type="caution">
    <text evidence="1">The sequence shown here is derived from an EMBL/GenBank/DDBJ whole genome shotgun (WGS) entry which is preliminary data.</text>
</comment>
<evidence type="ECO:0000313" key="1">
    <source>
        <dbReference type="EMBL" id="CAK0823906.1"/>
    </source>
</evidence>
<dbReference type="Proteomes" id="UP001189429">
    <property type="component" value="Unassembled WGS sequence"/>
</dbReference>
<reference evidence="1" key="1">
    <citation type="submission" date="2023-10" db="EMBL/GenBank/DDBJ databases">
        <authorList>
            <person name="Chen Y."/>
            <person name="Shah S."/>
            <person name="Dougan E. K."/>
            <person name="Thang M."/>
            <person name="Chan C."/>
        </authorList>
    </citation>
    <scope>NUCLEOTIDE SEQUENCE [LARGE SCALE GENOMIC DNA]</scope>
</reference>
<protein>
    <submittedName>
        <fullName evidence="1">Uncharacterized protein</fullName>
    </submittedName>
</protein>
<proteinExistence type="predicted"/>
<keyword evidence="2" id="KW-1185">Reference proteome</keyword>
<dbReference type="EMBL" id="CAUYUJ010008426">
    <property type="protein sequence ID" value="CAK0823906.1"/>
    <property type="molecule type" value="Genomic_DNA"/>
</dbReference>
<name>A0ABN9RX02_9DINO</name>
<gene>
    <name evidence="1" type="ORF">PCOR1329_LOCUS24471</name>
</gene>
<accession>A0ABN9RX02</accession>